<evidence type="ECO:0000313" key="3">
    <source>
        <dbReference type="Proteomes" id="UP001501265"/>
    </source>
</evidence>
<protein>
    <submittedName>
        <fullName evidence="2">Uncharacterized protein</fullName>
    </submittedName>
</protein>
<dbReference type="RefSeq" id="WP_345624446.1">
    <property type="nucleotide sequence ID" value="NZ_BAABIG010000089.1"/>
</dbReference>
<dbReference type="EMBL" id="BAABIG010000089">
    <property type="protein sequence ID" value="GAA4823881.1"/>
    <property type="molecule type" value="Genomic_DNA"/>
</dbReference>
<sequence length="110" mass="12055">MSDAQIPDDDGIQVADMRAVRAAGRAELRALMRAQIDIGRARREAPMPPAVPRPPGHRPGAWPTGSSPPGRPPEWDLPKAAWDAAVRHYRNTENNPDQPCDCGNCPEETR</sequence>
<organism evidence="2 3">
    <name type="scientific">Streptomyces ziwulingensis</name>
    <dbReference type="NCBI Taxonomy" id="1045501"/>
    <lineage>
        <taxon>Bacteria</taxon>
        <taxon>Bacillati</taxon>
        <taxon>Actinomycetota</taxon>
        <taxon>Actinomycetes</taxon>
        <taxon>Kitasatosporales</taxon>
        <taxon>Streptomycetaceae</taxon>
        <taxon>Streptomyces</taxon>
    </lineage>
</organism>
<name>A0ABP9D0V2_9ACTN</name>
<evidence type="ECO:0000313" key="2">
    <source>
        <dbReference type="EMBL" id="GAA4823881.1"/>
    </source>
</evidence>
<keyword evidence="3" id="KW-1185">Reference proteome</keyword>
<comment type="caution">
    <text evidence="2">The sequence shown here is derived from an EMBL/GenBank/DDBJ whole genome shotgun (WGS) entry which is preliminary data.</text>
</comment>
<evidence type="ECO:0000256" key="1">
    <source>
        <dbReference type="SAM" id="MobiDB-lite"/>
    </source>
</evidence>
<dbReference type="Proteomes" id="UP001501265">
    <property type="component" value="Unassembled WGS sequence"/>
</dbReference>
<reference evidence="3" key="1">
    <citation type="journal article" date="2019" name="Int. J. Syst. Evol. Microbiol.">
        <title>The Global Catalogue of Microorganisms (GCM) 10K type strain sequencing project: providing services to taxonomists for standard genome sequencing and annotation.</title>
        <authorList>
            <consortium name="The Broad Institute Genomics Platform"/>
            <consortium name="The Broad Institute Genome Sequencing Center for Infectious Disease"/>
            <person name="Wu L."/>
            <person name="Ma J."/>
        </authorList>
    </citation>
    <scope>NUCLEOTIDE SEQUENCE [LARGE SCALE GENOMIC DNA]</scope>
    <source>
        <strain evidence="3">JCM 18081</strain>
    </source>
</reference>
<gene>
    <name evidence="2" type="ORF">GCM10023220_66950</name>
</gene>
<feature type="region of interest" description="Disordered" evidence="1">
    <location>
        <begin position="39"/>
        <end position="110"/>
    </location>
</feature>
<accession>A0ABP9D0V2</accession>
<proteinExistence type="predicted"/>